<keyword evidence="1" id="KW-0812">Transmembrane</keyword>
<dbReference type="VEuPathDB" id="TrichDB:TRFO_31909"/>
<evidence type="ECO:0000256" key="1">
    <source>
        <dbReference type="SAM" id="Phobius"/>
    </source>
</evidence>
<evidence type="ECO:0000313" key="3">
    <source>
        <dbReference type="Proteomes" id="UP000179807"/>
    </source>
</evidence>
<gene>
    <name evidence="2" type="ORF">TRFO_31909</name>
</gene>
<dbReference type="Proteomes" id="UP000179807">
    <property type="component" value="Unassembled WGS sequence"/>
</dbReference>
<feature type="transmembrane region" description="Helical" evidence="1">
    <location>
        <begin position="7"/>
        <end position="26"/>
    </location>
</feature>
<dbReference type="GeneID" id="94842903"/>
<protein>
    <submittedName>
        <fullName evidence="2">Uncharacterized protein</fullName>
    </submittedName>
</protein>
<accession>A0A1J4JUT4</accession>
<dbReference type="OrthoDB" id="414175at2759"/>
<dbReference type="EMBL" id="MLAK01000918">
    <property type="protein sequence ID" value="OHT01284.1"/>
    <property type="molecule type" value="Genomic_DNA"/>
</dbReference>
<keyword evidence="3" id="KW-1185">Reference proteome</keyword>
<proteinExistence type="predicted"/>
<evidence type="ECO:0000313" key="2">
    <source>
        <dbReference type="EMBL" id="OHT01284.1"/>
    </source>
</evidence>
<name>A0A1J4JUT4_9EUKA</name>
<dbReference type="RefSeq" id="XP_068354420.1">
    <property type="nucleotide sequence ID" value="XM_068508199.1"/>
</dbReference>
<keyword evidence="1" id="KW-0472">Membrane</keyword>
<keyword evidence="1" id="KW-1133">Transmembrane helix</keyword>
<sequence>MGITPRTLVFISVIFIMIETIFVFYASTPFRRNINNNPTNFCLKSVSGVQTIDTISQPADSQPVRQNAVAESKGPADFETLPLNKNAKPLIVIYLHTCPGTYHRLSQLKDTWANHEMIRDGTIVIEAIVSHLVNQGNGPFKQIVVGCNGERIFATCRFQRAYDEFLKNHPDTPWLFSADDDIWLDIDNLYKYAQNMMEVHDPMKELVFKGHANREKTKRYFLHGGCGWFISNCFLRFCQHNRIDMNDYLPVSRYRQPDTSQSIILRHIFPNISDWDEYHMQGFECKGCSIDSWINANWENLQECDPNNPHGRLKDIISFHTIGLGDANFKIAKQIKSAPDWVYFHRFNPTQSVQMCKGTPGKNFNLADYQIDTLKKNEKIFKPKEIKVPIADVKELPDENLTGD</sequence>
<dbReference type="Gene3D" id="3.90.550.50">
    <property type="match status" value="1"/>
</dbReference>
<dbReference type="AlphaFoldDB" id="A0A1J4JUT4"/>
<organism evidence="2 3">
    <name type="scientific">Tritrichomonas foetus</name>
    <dbReference type="NCBI Taxonomy" id="1144522"/>
    <lineage>
        <taxon>Eukaryota</taxon>
        <taxon>Metamonada</taxon>
        <taxon>Parabasalia</taxon>
        <taxon>Tritrichomonadida</taxon>
        <taxon>Tritrichomonadidae</taxon>
        <taxon>Tritrichomonas</taxon>
    </lineage>
</organism>
<comment type="caution">
    <text evidence="2">The sequence shown here is derived from an EMBL/GenBank/DDBJ whole genome shotgun (WGS) entry which is preliminary data.</text>
</comment>
<reference evidence="2" key="1">
    <citation type="submission" date="2016-10" db="EMBL/GenBank/DDBJ databases">
        <authorList>
            <person name="Benchimol M."/>
            <person name="Almeida L.G."/>
            <person name="Vasconcelos A.T."/>
            <person name="Perreira-Neves A."/>
            <person name="Rosa I.A."/>
            <person name="Tasca T."/>
            <person name="Bogo M.R."/>
            <person name="de Souza W."/>
        </authorList>
    </citation>
    <scope>NUCLEOTIDE SEQUENCE [LARGE SCALE GENOMIC DNA]</scope>
    <source>
        <strain evidence="2">K</strain>
    </source>
</reference>